<keyword evidence="1" id="KW-0815">Transposition</keyword>
<keyword evidence="7" id="KW-1185">Reference proteome</keyword>
<dbReference type="PROSITE" id="PS50994">
    <property type="entry name" value="INTEGRASE"/>
    <property type="match status" value="1"/>
</dbReference>
<dbReference type="PANTHER" id="PTHR42648">
    <property type="entry name" value="TRANSPOSASE, PUTATIVE-RELATED"/>
    <property type="match status" value="1"/>
</dbReference>
<evidence type="ECO:0000313" key="6">
    <source>
        <dbReference type="EMBL" id="MBW0534763.1"/>
    </source>
</evidence>
<evidence type="ECO:0000313" key="7">
    <source>
        <dbReference type="Proteomes" id="UP000765509"/>
    </source>
</evidence>
<accession>A0A9Q3FB39</accession>
<dbReference type="Gene3D" id="3.30.420.10">
    <property type="entry name" value="Ribonuclease H-like superfamily/Ribonuclease H"/>
    <property type="match status" value="1"/>
</dbReference>
<dbReference type="InterPro" id="IPR001584">
    <property type="entry name" value="Integrase_cat-core"/>
</dbReference>
<dbReference type="EMBL" id="AVOT02039662">
    <property type="protein sequence ID" value="MBW0534763.1"/>
    <property type="molecule type" value="Genomic_DNA"/>
</dbReference>
<dbReference type="OrthoDB" id="2506384at2759"/>
<dbReference type="Proteomes" id="UP000765509">
    <property type="component" value="Unassembled WGS sequence"/>
</dbReference>
<reference evidence="6" key="1">
    <citation type="submission" date="2021-03" db="EMBL/GenBank/DDBJ databases">
        <title>Draft genome sequence of rust myrtle Austropuccinia psidii MF-1, a brazilian biotype.</title>
        <authorList>
            <person name="Quecine M.C."/>
            <person name="Pachon D.M.R."/>
            <person name="Bonatelli M.L."/>
            <person name="Correr F.H."/>
            <person name="Franceschini L.M."/>
            <person name="Leite T.F."/>
            <person name="Margarido G.R.A."/>
            <person name="Almeida C.A."/>
            <person name="Ferrarezi J.A."/>
            <person name="Labate C.A."/>
        </authorList>
    </citation>
    <scope>NUCLEOTIDE SEQUENCE</scope>
    <source>
        <strain evidence="6">MF-1</strain>
    </source>
</reference>
<keyword evidence="2" id="KW-0694">RNA-binding</keyword>
<dbReference type="Pfam" id="PF13976">
    <property type="entry name" value="gag_pre-integrs"/>
    <property type="match status" value="1"/>
</dbReference>
<dbReference type="AlphaFoldDB" id="A0A9Q3FB39"/>
<proteinExistence type="predicted"/>
<dbReference type="InterPro" id="IPR036397">
    <property type="entry name" value="RNaseH_sf"/>
</dbReference>
<comment type="catalytic activity">
    <reaction evidence="4">
        <text>DNA(n) + a 2'-deoxyribonucleoside 5'-triphosphate = DNA(n+1) + diphosphate</text>
        <dbReference type="Rhea" id="RHEA:22508"/>
        <dbReference type="Rhea" id="RHEA-COMP:17339"/>
        <dbReference type="Rhea" id="RHEA-COMP:17340"/>
        <dbReference type="ChEBI" id="CHEBI:33019"/>
        <dbReference type="ChEBI" id="CHEBI:61560"/>
        <dbReference type="ChEBI" id="CHEBI:173112"/>
        <dbReference type="EC" id="2.7.7.7"/>
    </reaction>
</comment>
<dbReference type="GO" id="GO:0003964">
    <property type="term" value="F:RNA-directed DNA polymerase activity"/>
    <property type="evidence" value="ECO:0007669"/>
    <property type="project" value="UniProtKB-EC"/>
</dbReference>
<dbReference type="GO" id="GO:0015074">
    <property type="term" value="P:DNA integration"/>
    <property type="evidence" value="ECO:0007669"/>
    <property type="project" value="InterPro"/>
</dbReference>
<dbReference type="InterPro" id="IPR012337">
    <property type="entry name" value="RNaseH-like_sf"/>
</dbReference>
<dbReference type="GO" id="GO:0032196">
    <property type="term" value="P:transposition"/>
    <property type="evidence" value="ECO:0007669"/>
    <property type="project" value="UniProtKB-KW"/>
</dbReference>
<dbReference type="InterPro" id="IPR039537">
    <property type="entry name" value="Retrotran_Ty1/copia-like"/>
</dbReference>
<dbReference type="InterPro" id="IPR025724">
    <property type="entry name" value="GAG-pre-integrase_dom"/>
</dbReference>
<dbReference type="GO" id="GO:0003887">
    <property type="term" value="F:DNA-directed DNA polymerase activity"/>
    <property type="evidence" value="ECO:0007669"/>
    <property type="project" value="UniProtKB-EC"/>
</dbReference>
<organism evidence="6 7">
    <name type="scientific">Austropuccinia psidii MF-1</name>
    <dbReference type="NCBI Taxonomy" id="1389203"/>
    <lineage>
        <taxon>Eukaryota</taxon>
        <taxon>Fungi</taxon>
        <taxon>Dikarya</taxon>
        <taxon>Basidiomycota</taxon>
        <taxon>Pucciniomycotina</taxon>
        <taxon>Pucciniomycetes</taxon>
        <taxon>Pucciniales</taxon>
        <taxon>Sphaerophragmiaceae</taxon>
        <taxon>Austropuccinia</taxon>
    </lineage>
</organism>
<name>A0A9Q3FB39_9BASI</name>
<comment type="caution">
    <text evidence="6">The sequence shown here is derived from an EMBL/GenBank/DDBJ whole genome shotgun (WGS) entry which is preliminary data.</text>
</comment>
<dbReference type="PANTHER" id="PTHR42648:SF22">
    <property type="entry name" value="REVERSE TRANSCRIPTASE TY1_COPIA-TYPE DOMAIN-CONTAINING PROTEIN"/>
    <property type="match status" value="1"/>
</dbReference>
<feature type="domain" description="Integrase catalytic" evidence="5">
    <location>
        <begin position="213"/>
        <end position="383"/>
    </location>
</feature>
<dbReference type="SUPFAM" id="SSF53098">
    <property type="entry name" value="Ribonuclease H-like"/>
    <property type="match status" value="1"/>
</dbReference>
<comment type="catalytic activity">
    <reaction evidence="3">
        <text>DNA(n) + a 2'-deoxyribonucleoside 5'-triphosphate = DNA(n+1) + diphosphate</text>
        <dbReference type="Rhea" id="RHEA:22508"/>
        <dbReference type="Rhea" id="RHEA-COMP:17339"/>
        <dbReference type="Rhea" id="RHEA-COMP:17340"/>
        <dbReference type="ChEBI" id="CHEBI:33019"/>
        <dbReference type="ChEBI" id="CHEBI:61560"/>
        <dbReference type="ChEBI" id="CHEBI:173112"/>
        <dbReference type="EC" id="2.7.7.49"/>
    </reaction>
</comment>
<dbReference type="GO" id="GO:0005634">
    <property type="term" value="C:nucleus"/>
    <property type="evidence" value="ECO:0007669"/>
    <property type="project" value="UniProtKB-ARBA"/>
</dbReference>
<dbReference type="Pfam" id="PF00665">
    <property type="entry name" value="rve"/>
    <property type="match status" value="1"/>
</dbReference>
<dbReference type="GO" id="GO:0003723">
    <property type="term" value="F:RNA binding"/>
    <property type="evidence" value="ECO:0007669"/>
    <property type="project" value="UniProtKB-KW"/>
</dbReference>
<sequence length="409" mass="46021">MIAKLQASMRNQSAHMITEPENKTLSSDSNVFIVQDSTIFSINNSNKIYLDSGAGKSVVNRLDLLANMTPVQQKINRYGNLVAIMHQGTLTFKSMTIHPVYLAPNGPVNLLSVLQLLDHGIKPVIKDNLFLLKRSNSILVSFKQEGNIFASKIQSDRTYFTNTEIKDWHTILGHPSDSYLKQLFKDGKIKGQFKPAKDCQICQKAKIQNCPHKKALPSSTAGFHHLHVDTLEITPATAQGVKYVLVIVADYSRYNRIYLMTPKNQAQGNIMEFMHEIFNKVNTRPAFLHTDRGGEFDSTLFQQFLFDKGISLEQGPANSPQTSDIAERFNQTLLTKIFCLLSQSQILICMWNEASCHSSLLLSLLPHKAIGMNSPYEVLSWNNMILEAPIGLEKLIPFGYKTIVHVQKI</sequence>
<evidence type="ECO:0000256" key="2">
    <source>
        <dbReference type="ARBA" id="ARBA00022884"/>
    </source>
</evidence>
<gene>
    <name evidence="6" type="ORF">O181_074478</name>
</gene>
<evidence type="ECO:0000259" key="5">
    <source>
        <dbReference type="PROSITE" id="PS50994"/>
    </source>
</evidence>
<evidence type="ECO:0000256" key="4">
    <source>
        <dbReference type="ARBA" id="ARBA00049244"/>
    </source>
</evidence>
<evidence type="ECO:0000256" key="3">
    <source>
        <dbReference type="ARBA" id="ARBA00048173"/>
    </source>
</evidence>
<protein>
    <recommendedName>
        <fullName evidence="5">Integrase catalytic domain-containing protein</fullName>
    </recommendedName>
</protein>
<evidence type="ECO:0000256" key="1">
    <source>
        <dbReference type="ARBA" id="ARBA00022578"/>
    </source>
</evidence>